<keyword evidence="6" id="KW-0732">Signal</keyword>
<dbReference type="Proteomes" id="UP000178572">
    <property type="component" value="Unassembled WGS sequence"/>
</dbReference>
<dbReference type="Gene3D" id="3.30.1330.60">
    <property type="entry name" value="OmpA-like domain"/>
    <property type="match status" value="1"/>
</dbReference>
<reference evidence="8 9" key="1">
    <citation type="journal article" date="2016" name="Nat. Commun.">
        <title>Thousands of microbial genomes shed light on interconnected biogeochemical processes in an aquifer system.</title>
        <authorList>
            <person name="Anantharaman K."/>
            <person name="Brown C.T."/>
            <person name="Hug L.A."/>
            <person name="Sharon I."/>
            <person name="Castelle C.J."/>
            <person name="Probst A.J."/>
            <person name="Thomas B.C."/>
            <person name="Singh A."/>
            <person name="Wilkins M.J."/>
            <person name="Karaoz U."/>
            <person name="Brodie E.L."/>
            <person name="Williams K.H."/>
            <person name="Hubbard S.S."/>
            <person name="Banfield J.F."/>
        </authorList>
    </citation>
    <scope>NUCLEOTIDE SEQUENCE [LARGE SCALE GENOMIC DNA]</scope>
</reference>
<dbReference type="PROSITE" id="PS51123">
    <property type="entry name" value="OMPA_2"/>
    <property type="match status" value="1"/>
</dbReference>
<dbReference type="CDD" id="cd07185">
    <property type="entry name" value="OmpA_C-like"/>
    <property type="match status" value="1"/>
</dbReference>
<feature type="region of interest" description="Disordered" evidence="5">
    <location>
        <begin position="794"/>
        <end position="853"/>
    </location>
</feature>
<feature type="region of interest" description="Disordered" evidence="5">
    <location>
        <begin position="880"/>
        <end position="905"/>
    </location>
</feature>
<dbReference type="PRINTS" id="PR01021">
    <property type="entry name" value="OMPADOMAIN"/>
</dbReference>
<dbReference type="PANTHER" id="PTHR30329:SF21">
    <property type="entry name" value="LIPOPROTEIN YIAD-RELATED"/>
    <property type="match status" value="1"/>
</dbReference>
<dbReference type="InterPro" id="IPR050330">
    <property type="entry name" value="Bact_OuterMem_StrucFunc"/>
</dbReference>
<feature type="chain" id="PRO_5009524067" description="OmpA-like domain-containing protein" evidence="6">
    <location>
        <begin position="26"/>
        <end position="1038"/>
    </location>
</feature>
<evidence type="ECO:0000313" key="9">
    <source>
        <dbReference type="Proteomes" id="UP000178572"/>
    </source>
</evidence>
<organism evidence="8 9">
    <name type="scientific">Candidatus Kaiserbacteria bacterium RIFCSPHIGHO2_02_FULL_59_21</name>
    <dbReference type="NCBI Taxonomy" id="1798500"/>
    <lineage>
        <taxon>Bacteria</taxon>
        <taxon>Candidatus Kaiseribacteriota</taxon>
    </lineage>
</organism>
<name>A0A1F6E0Y8_9BACT</name>
<dbReference type="InterPro" id="IPR036737">
    <property type="entry name" value="OmpA-like_sf"/>
</dbReference>
<dbReference type="InterPro" id="IPR006664">
    <property type="entry name" value="OMP_bac"/>
</dbReference>
<feature type="compositionally biased region" description="Basic and acidic residues" evidence="5">
    <location>
        <begin position="251"/>
        <end position="287"/>
    </location>
</feature>
<comment type="subcellular location">
    <subcellularLocation>
        <location evidence="1">Cell outer membrane</location>
    </subcellularLocation>
</comment>
<dbReference type="GO" id="GO:0009279">
    <property type="term" value="C:cell outer membrane"/>
    <property type="evidence" value="ECO:0007669"/>
    <property type="project" value="UniProtKB-SubCell"/>
</dbReference>
<evidence type="ECO:0000256" key="3">
    <source>
        <dbReference type="ARBA" id="ARBA00023237"/>
    </source>
</evidence>
<evidence type="ECO:0000256" key="6">
    <source>
        <dbReference type="SAM" id="SignalP"/>
    </source>
</evidence>
<evidence type="ECO:0000259" key="7">
    <source>
        <dbReference type="PROSITE" id="PS51123"/>
    </source>
</evidence>
<gene>
    <name evidence="8" type="ORF">A3C21_00455</name>
</gene>
<dbReference type="SUPFAM" id="SSF103088">
    <property type="entry name" value="OmpA-like"/>
    <property type="match status" value="1"/>
</dbReference>
<evidence type="ECO:0000313" key="8">
    <source>
        <dbReference type="EMBL" id="OGG67328.1"/>
    </source>
</evidence>
<dbReference type="AlphaFoldDB" id="A0A1F6E0Y8"/>
<dbReference type="Pfam" id="PF00691">
    <property type="entry name" value="OmpA"/>
    <property type="match status" value="1"/>
</dbReference>
<evidence type="ECO:0000256" key="1">
    <source>
        <dbReference type="ARBA" id="ARBA00004442"/>
    </source>
</evidence>
<feature type="compositionally biased region" description="Basic and acidic residues" evidence="5">
    <location>
        <begin position="225"/>
        <end position="235"/>
    </location>
</feature>
<accession>A0A1F6E0Y8</accession>
<feature type="signal peptide" evidence="6">
    <location>
        <begin position="1"/>
        <end position="25"/>
    </location>
</feature>
<sequence>MFGLLMRAAFFVFALNLAGSAASFAGLESGVSGQVALVGTPGTLPRAVSEPTKKVEECKPEWQILQVDKRSETSYIKDTGVKDARYPKGVVWFQDPSGDWRAVPCDSSMEAARQEAERLQKAAKNVNLDDPIEERKKEQKVAGVPTGPAPVPPNLLFAPPANLSEEGLVSGADPFGPGDPKKDLVWERLKKIANPETDIETMAGLPVSREEHPFGGGSVTTIVDKAPKEPEQKADSEDEDSYTPASPTFVPKREDAPPEGKEKEEKNPLAERADEFANKVKRARDWWETNSVNDPKQKTDNKETREFPPWSGGIDPEKTYSGNCPGTLSQSDFNACTTAYTRMQEEASRVAQEAPAQRPAPSPIVAGVIQQKTQEIEAERSHLQQRTDELIARCAQDVQCADFTTTYSAAWEPLKKRWDEYERRLDAFDENVRSYRAGENAKLVSDIGDLKQTGQNVVSKYLHNAEDAARAAASALRKTASETDSWLVWGGAKVGELTAGIAGDVASAGRVIGSDVGALADPEREIGCKLDPVGCVNERASAWATGAGTFVVPAAGRAAGLLERGVARKTGTLAGGPARVEPPLASAAPEVSIAPTARTTREFGGATDVAPVARVADDAVAPTSATPDAAVARIEAAARNVEAEIGTAKTAPSQVAPDPFARFDQAAGNVIRFPEKTIAPARPPLPEPALPAYTREPLISLKSPQASPFEVAAPQVVERLPLPSSGTTLAGEARRWGGGGVIVGTFFTGSLLDFLSPPPEPKPAEELAVKVDTIPMGDLPAGVREQFRTQTQFAPPYSIPEPPAPAPVQEAVSAPLPPPDAVPALTPGSDPSGEPIPRLPGFSSGPAPSDSDFDEKLRERMREIQERVDRAFADYEAQRQEEARRQAEEPAPVATTFNPVLPKPNLEPKYIQPLTENQLREKLNSAAEVNRQVHFDYASAAITEKATPELDKLGRVLSGPEFRGTTVSIIGHTDAFGGDEYNRILSLRRAEAIRDYLVQNFDIPAALAVEGKGKGSPLPGLSPWAPEQRRVQVIVKKP</sequence>
<evidence type="ECO:0000256" key="5">
    <source>
        <dbReference type="SAM" id="MobiDB-lite"/>
    </source>
</evidence>
<keyword evidence="3" id="KW-0998">Cell outer membrane</keyword>
<feature type="compositionally biased region" description="Pro residues" evidence="5">
    <location>
        <begin position="797"/>
        <end position="806"/>
    </location>
</feature>
<comment type="caution">
    <text evidence="8">The sequence shown here is derived from an EMBL/GenBank/DDBJ whole genome shotgun (WGS) entry which is preliminary data.</text>
</comment>
<evidence type="ECO:0000256" key="2">
    <source>
        <dbReference type="ARBA" id="ARBA00023136"/>
    </source>
</evidence>
<dbReference type="InterPro" id="IPR006665">
    <property type="entry name" value="OmpA-like"/>
</dbReference>
<feature type="domain" description="OmpA-like" evidence="7">
    <location>
        <begin position="922"/>
        <end position="1038"/>
    </location>
</feature>
<dbReference type="STRING" id="1798500.A3C21_00455"/>
<feature type="region of interest" description="Disordered" evidence="5">
    <location>
        <begin position="207"/>
        <end position="326"/>
    </location>
</feature>
<evidence type="ECO:0000256" key="4">
    <source>
        <dbReference type="PROSITE-ProRule" id="PRU00473"/>
    </source>
</evidence>
<proteinExistence type="predicted"/>
<protein>
    <recommendedName>
        <fullName evidence="7">OmpA-like domain-containing protein</fullName>
    </recommendedName>
</protein>
<feature type="compositionally biased region" description="Basic and acidic residues" evidence="5">
    <location>
        <begin position="295"/>
        <end position="306"/>
    </location>
</feature>
<dbReference type="PANTHER" id="PTHR30329">
    <property type="entry name" value="STATOR ELEMENT OF FLAGELLAR MOTOR COMPLEX"/>
    <property type="match status" value="1"/>
</dbReference>
<dbReference type="EMBL" id="MFLN01000015">
    <property type="protein sequence ID" value="OGG67328.1"/>
    <property type="molecule type" value="Genomic_DNA"/>
</dbReference>
<keyword evidence="2 4" id="KW-0472">Membrane</keyword>